<dbReference type="Proteomes" id="UP000323646">
    <property type="component" value="Unassembled WGS sequence"/>
</dbReference>
<name>A0A5D6W6I7_9FIRM</name>
<dbReference type="PANTHER" id="PTHR12224:SF0">
    <property type="entry name" value="BETA-1,4-MANNOSYL-GLYCOPROTEIN 4-BETA-N-ACETYLGLUCOSAMINYLTRANSFERASE"/>
    <property type="match status" value="1"/>
</dbReference>
<dbReference type="AlphaFoldDB" id="A0A5D6W6I7"/>
<sequence length="301" mass="35539">MRIYDCFTFYNEIELLEWRLKMLYDVVDFFVIVEANRTFQNGVKPFYLEQQKDKIAQYWDKIRYLQIEDGIPYTDDWSIEIYQRNYIRHGLTDCHPDDIVIIGDVDELPDPNVLRRMKEGQVPVNIFKPSGYVAERSGVRGLSRNGRCLLKALPYATKKNNLLDFLDHSPVVCEQRMFEFFANYECPYHWCGSIISKGKNFTTPQGLRRLRNNLPLVEGGWHFSSLGGVEVIKRKIYTTSDGMNNEVLKMPENERDAFIKKQVEQGCIWWSNTKLKKLPREALSDIPEYDWFIEKYPQMTV</sequence>
<keyword evidence="1" id="KW-0808">Transferase</keyword>
<accession>A0A5D6W6I7</accession>
<evidence type="ECO:0000313" key="1">
    <source>
        <dbReference type="EMBL" id="TYZ24071.1"/>
    </source>
</evidence>
<reference evidence="1 2" key="1">
    <citation type="submission" date="2019-08" db="EMBL/GenBank/DDBJ databases">
        <title>Selenomonas sp. mPRGC5 and Selenomonas sp. mPRGC8 isolated from ruminal fluid of dairy goat (Capra hircus).</title>
        <authorList>
            <person name="Poothong S."/>
            <person name="Nuengjamnong C."/>
            <person name="Tanasupawat S."/>
        </authorList>
    </citation>
    <scope>NUCLEOTIDE SEQUENCE [LARGE SCALE GENOMIC DNA]</scope>
    <source>
        <strain evidence="2">mPRGC5</strain>
    </source>
</reference>
<dbReference type="GO" id="GO:0003830">
    <property type="term" value="F:beta-1,4-mannosylglycoprotein 4-beta-N-acetylglucosaminyltransferase activity"/>
    <property type="evidence" value="ECO:0007669"/>
    <property type="project" value="InterPro"/>
</dbReference>
<dbReference type="EMBL" id="VTOY01000002">
    <property type="protein sequence ID" value="TYZ24071.1"/>
    <property type="molecule type" value="Genomic_DNA"/>
</dbReference>
<dbReference type="GO" id="GO:0006044">
    <property type="term" value="P:N-acetylglucosamine metabolic process"/>
    <property type="evidence" value="ECO:0007669"/>
    <property type="project" value="TreeGrafter"/>
</dbReference>
<dbReference type="Pfam" id="PF04724">
    <property type="entry name" value="Glyco_transf_17"/>
    <property type="match status" value="1"/>
</dbReference>
<dbReference type="GO" id="GO:0016020">
    <property type="term" value="C:membrane"/>
    <property type="evidence" value="ECO:0007669"/>
    <property type="project" value="InterPro"/>
</dbReference>
<dbReference type="OrthoDB" id="1997677at2"/>
<keyword evidence="2" id="KW-1185">Reference proteome</keyword>
<evidence type="ECO:0000313" key="2">
    <source>
        <dbReference type="Proteomes" id="UP000323646"/>
    </source>
</evidence>
<comment type="caution">
    <text evidence="1">The sequence shown here is derived from an EMBL/GenBank/DDBJ whole genome shotgun (WGS) entry which is preliminary data.</text>
</comment>
<dbReference type="RefSeq" id="WP_149170984.1">
    <property type="nucleotide sequence ID" value="NZ_VTOY01000002.1"/>
</dbReference>
<gene>
    <name evidence="1" type="ORF">FZ040_04965</name>
</gene>
<dbReference type="PANTHER" id="PTHR12224">
    <property type="entry name" value="BETA-1,4-MANNOSYL-GLYCOPROTEIN BETA-1,4-N-ACETYLGLUCOSAMINYL-TRANSFERASE"/>
    <property type="match status" value="1"/>
</dbReference>
<organism evidence="1 2">
    <name type="scientific">Selenomonas ruminis</name>
    <dbReference type="NCBI Taxonomy" id="2593411"/>
    <lineage>
        <taxon>Bacteria</taxon>
        <taxon>Bacillati</taxon>
        <taxon>Bacillota</taxon>
        <taxon>Negativicutes</taxon>
        <taxon>Selenomonadales</taxon>
        <taxon>Selenomonadaceae</taxon>
        <taxon>Selenomonas</taxon>
    </lineage>
</organism>
<proteinExistence type="predicted"/>
<dbReference type="InterPro" id="IPR006813">
    <property type="entry name" value="Glyco_trans_17"/>
</dbReference>
<protein>
    <submittedName>
        <fullName evidence="1">Beta-1,4-N-acetylgalactosaminyltransferase</fullName>
    </submittedName>
</protein>